<dbReference type="PANTHER" id="PTHR32037">
    <property type="entry name" value="TUMOR NECROSIS FACTOR RECEPTOR SUPERFAMILY MEMBER 12A"/>
    <property type="match status" value="1"/>
</dbReference>
<dbReference type="PRINTS" id="PR01962">
    <property type="entry name" value="TNFACTORR12"/>
</dbReference>
<dbReference type="GO" id="GO:0005886">
    <property type="term" value="C:plasma membrane"/>
    <property type="evidence" value="ECO:0007669"/>
    <property type="project" value="InterPro"/>
</dbReference>
<dbReference type="Proteomes" id="UP000008143">
    <property type="component" value="Chromosome 9"/>
</dbReference>
<evidence type="ECO:0000313" key="6">
    <source>
        <dbReference type="Xenbase" id="XB-GENE-921790"/>
    </source>
</evidence>
<proteinExistence type="predicted"/>
<dbReference type="Ensembl" id="ENSXETT00000107210">
    <property type="protein sequence ID" value="ENSXETP00000101829"/>
    <property type="gene ID" value="ENSXETG00000048784"/>
</dbReference>
<dbReference type="GO" id="GO:0043065">
    <property type="term" value="P:positive regulation of apoptotic process"/>
    <property type="evidence" value="ECO:0007669"/>
    <property type="project" value="InterPro"/>
</dbReference>
<dbReference type="OrthoDB" id="9010896at2759"/>
<dbReference type="AGR" id="Xenbase:XB-GENE-921790"/>
<dbReference type="Xenbase" id="XB-GENE-921790">
    <property type="gene designation" value="tnfrsf12a"/>
</dbReference>
<reference evidence="5" key="3">
    <citation type="submission" date="2025-04" db="UniProtKB">
        <authorList>
            <consortium name="RefSeq"/>
        </authorList>
    </citation>
    <scope>IDENTIFICATION</scope>
    <source>
        <strain evidence="5">Nigerian</strain>
        <tissue evidence="5">Liver and blood</tissue>
    </source>
</reference>
<evidence type="ECO:0000256" key="1">
    <source>
        <dbReference type="SAM" id="Phobius"/>
    </source>
</evidence>
<feature type="chain" id="PRO_5044662738" evidence="2">
    <location>
        <begin position="22"/>
        <end position="134"/>
    </location>
</feature>
<gene>
    <name evidence="3 5 6" type="primary">tnfrsf12a</name>
</gene>
<protein>
    <submittedName>
        <fullName evidence="3 5">Tumor necrosis factor receptor superfamily member 12A</fullName>
    </submittedName>
</protein>
<keyword evidence="1" id="KW-0472">Membrane</keyword>
<evidence type="ECO:0000313" key="3">
    <source>
        <dbReference type="Ensembl" id="ENSXETP00000101829"/>
    </source>
</evidence>
<keyword evidence="1" id="KW-1133">Transmembrane helix</keyword>
<organism evidence="3">
    <name type="scientific">Xenopus tropicalis</name>
    <name type="common">Western clawed frog</name>
    <name type="synonym">Silurana tropicalis</name>
    <dbReference type="NCBI Taxonomy" id="8364"/>
    <lineage>
        <taxon>Eukaryota</taxon>
        <taxon>Metazoa</taxon>
        <taxon>Chordata</taxon>
        <taxon>Craniata</taxon>
        <taxon>Vertebrata</taxon>
        <taxon>Euteleostomi</taxon>
        <taxon>Amphibia</taxon>
        <taxon>Batrachia</taxon>
        <taxon>Anura</taxon>
        <taxon>Pipoidea</taxon>
        <taxon>Pipidae</taxon>
        <taxon>Xenopodinae</taxon>
        <taxon>Xenopus</taxon>
        <taxon>Silurana</taxon>
    </lineage>
</organism>
<dbReference type="GeneTree" id="ENSGT01000000221059"/>
<feature type="transmembrane region" description="Helical" evidence="1">
    <location>
        <begin position="71"/>
        <end position="96"/>
    </location>
</feature>
<reference evidence="3" key="1">
    <citation type="journal article" date="2010" name="Science">
        <title>The genome of the Western clawed frog Xenopus tropicalis.</title>
        <authorList>
            <person name="Hellsten U."/>
            <person name="Harland R.M."/>
            <person name="Gilchrist M.J."/>
            <person name="Hendrix D."/>
            <person name="Jurka J."/>
            <person name="Kapitonov V."/>
            <person name="Ovcharenko I."/>
            <person name="Putnam N.H."/>
            <person name="Shu S."/>
            <person name="Taher L."/>
            <person name="Blitz I.L."/>
            <person name="Blumberg B."/>
            <person name="Dichmann D.S."/>
            <person name="Dubchak I."/>
            <person name="Amaya E."/>
            <person name="Detter J.C."/>
            <person name="Fletcher R."/>
            <person name="Gerhard D.S."/>
            <person name="Goodstein D."/>
            <person name="Graves T."/>
            <person name="Grigoriev I.V."/>
            <person name="Grimwood J."/>
            <person name="Kawashima T."/>
            <person name="Lindquist E."/>
            <person name="Lucas S.M."/>
            <person name="Mead P.E."/>
            <person name="Mitros T."/>
            <person name="Ogino H."/>
            <person name="Ohta Y."/>
            <person name="Poliakov A.V."/>
            <person name="Pollet N."/>
            <person name="Robert J."/>
            <person name="Salamov A."/>
            <person name="Sater A.K."/>
            <person name="Schmutz J."/>
            <person name="Terry A."/>
            <person name="Vize P.D."/>
            <person name="Warren W.C."/>
            <person name="Wells D."/>
            <person name="Wills A."/>
            <person name="Wilson R.K."/>
            <person name="Zimmerman L.B."/>
            <person name="Zorn A.M."/>
            <person name="Grainger R."/>
            <person name="Grammer T."/>
            <person name="Khokha M.K."/>
            <person name="Richardson P.M."/>
            <person name="Rokhsar D.S."/>
        </authorList>
    </citation>
    <scope>NUCLEOTIDE SEQUENCE [LARGE SCALE GENOMIC DNA]</scope>
    <source>
        <strain evidence="3">Nigerian</strain>
    </source>
</reference>
<dbReference type="KEGG" id="xtr:100135024"/>
<dbReference type="CTD" id="51330"/>
<evidence type="ECO:0000313" key="4">
    <source>
        <dbReference type="Proteomes" id="UP000008143"/>
    </source>
</evidence>
<dbReference type="Pfam" id="PF12191">
    <property type="entry name" value="stn_TNFRSF12A"/>
    <property type="match status" value="1"/>
</dbReference>
<evidence type="ECO:0000313" key="5">
    <source>
        <dbReference type="RefSeq" id="XP_031748961.1"/>
    </source>
</evidence>
<evidence type="ECO:0000256" key="2">
    <source>
        <dbReference type="SAM" id="SignalP"/>
    </source>
</evidence>
<name>A0A803J1Z2_XENTR</name>
<dbReference type="RefSeq" id="XP_031748961.1">
    <property type="nucleotide sequence ID" value="XM_031893101.1"/>
</dbReference>
<keyword evidence="1" id="KW-0812">Transmembrane</keyword>
<dbReference type="Gene3D" id="4.10.400.20">
    <property type="match status" value="1"/>
</dbReference>
<dbReference type="PANTHER" id="PTHR32037:SF2">
    <property type="entry name" value="TUMOR NECROSIS FACTOR RECEPTOR SUPERFAMILY MEMBER 12A"/>
    <property type="match status" value="1"/>
</dbReference>
<dbReference type="CDD" id="cd13413">
    <property type="entry name" value="TNFRSF12A"/>
    <property type="match status" value="1"/>
</dbReference>
<reference evidence="3" key="2">
    <citation type="submission" date="2021-03" db="UniProtKB">
        <authorList>
            <consortium name="Ensembl"/>
        </authorList>
    </citation>
    <scope>IDENTIFICATION</scope>
</reference>
<dbReference type="AlphaFoldDB" id="A0A803J1Z2"/>
<dbReference type="GeneID" id="100135024"/>
<feature type="signal peptide" evidence="2">
    <location>
        <begin position="1"/>
        <end position="21"/>
    </location>
</feature>
<keyword evidence="4" id="KW-1185">Reference proteome</keyword>
<dbReference type="InterPro" id="IPR022316">
    <property type="entry name" value="TNFR_12"/>
</dbReference>
<keyword evidence="2" id="KW-0732">Signal</keyword>
<sequence length="134" mass="14571">MTPRNVLLRLAPLFLMGISAAVEVQGECPVGRAYSSDLGKCMECSVCKNSEKSDFCQNCPPQTTEQPDFPWIWVIGFSAGGVFLITVILSLTVYLTHCRRKSKFTKPIEETGSHSAEALLIHGEVTVTGSSCLS</sequence>
<accession>A0A803J1Z2</accession>
<keyword evidence="5" id="KW-0675">Receptor</keyword>